<reference evidence="2 3" key="2">
    <citation type="submission" date="2024-05" db="EMBL/GenBank/DDBJ databases">
        <authorList>
            <person name="Chen Y."/>
            <person name="Shah S."/>
            <person name="Dougan E. K."/>
            <person name="Thang M."/>
            <person name="Chan C."/>
        </authorList>
    </citation>
    <scope>NUCLEOTIDE SEQUENCE [LARGE SCALE GENOMIC DNA]</scope>
</reference>
<keyword evidence="3" id="KW-1185">Reference proteome</keyword>
<dbReference type="AlphaFoldDB" id="A0A9P1FQT2"/>
<proteinExistence type="predicted"/>
<protein>
    <submittedName>
        <fullName evidence="1">Uncharacterized protein</fullName>
    </submittedName>
</protein>
<evidence type="ECO:0000313" key="1">
    <source>
        <dbReference type="EMBL" id="CAI3984756.1"/>
    </source>
</evidence>
<gene>
    <name evidence="1" type="ORF">C1SCF055_LOCUS12275</name>
</gene>
<dbReference type="EMBL" id="CAMXCT020000914">
    <property type="protein sequence ID" value="CAL1138131.1"/>
    <property type="molecule type" value="Genomic_DNA"/>
</dbReference>
<dbReference type="EMBL" id="CAMXCT030000914">
    <property type="protein sequence ID" value="CAL4772068.1"/>
    <property type="molecule type" value="Genomic_DNA"/>
</dbReference>
<sequence length="445" mass="49536">MFDYCCPGDLGGVPCGFCCARVRWLTLLITVLVYSFDLAFNTLDCLAFGMRNAGHVPIILWDGATLYSDVVSPVACLDNTMVVAADARNPRQSALYSDQSGLHRTVGHSGGSLPVVGWKVYEGTSRRFPFCVDVVFKAGKLYGSFVTGKCGLLPPEPDMEDQNVTIPGSVSTREAWPRFPSEVRDDFRTGMLSIEHTALVGHGARYLEPQGGVSATDVLIFTAHKFVQKPTDKPGLACTYGSPMLVPLPTQHSTLGGFGDGGLHYSCWCLDFSVETPQGDDRTAAPLYVSQWLWALHLRQPRQFTVVQRTCPRPHKVIWERFLNPYLAATEVLPPSAAQWAGLTPVVLTSLGLQNIVRINRYLVQIRSFDKAYLEVFVEFFCANMEQLTKSDVQDLTHTYNHARLGEEAIGRHFFWALGRQFQQQHVKRVAAKTGRRRPALERYG</sequence>
<name>A0A9P1FQT2_9DINO</name>
<reference evidence="1" key="1">
    <citation type="submission" date="2022-10" db="EMBL/GenBank/DDBJ databases">
        <authorList>
            <person name="Chen Y."/>
            <person name="Dougan E. K."/>
            <person name="Chan C."/>
            <person name="Rhodes N."/>
            <person name="Thang M."/>
        </authorList>
    </citation>
    <scope>NUCLEOTIDE SEQUENCE</scope>
</reference>
<accession>A0A9P1FQT2</accession>
<dbReference type="EMBL" id="CAMXCT010000914">
    <property type="protein sequence ID" value="CAI3984756.1"/>
    <property type="molecule type" value="Genomic_DNA"/>
</dbReference>
<evidence type="ECO:0000313" key="2">
    <source>
        <dbReference type="EMBL" id="CAL4772068.1"/>
    </source>
</evidence>
<dbReference type="Proteomes" id="UP001152797">
    <property type="component" value="Unassembled WGS sequence"/>
</dbReference>
<evidence type="ECO:0000313" key="3">
    <source>
        <dbReference type="Proteomes" id="UP001152797"/>
    </source>
</evidence>
<organism evidence="1">
    <name type="scientific">Cladocopium goreaui</name>
    <dbReference type="NCBI Taxonomy" id="2562237"/>
    <lineage>
        <taxon>Eukaryota</taxon>
        <taxon>Sar</taxon>
        <taxon>Alveolata</taxon>
        <taxon>Dinophyceae</taxon>
        <taxon>Suessiales</taxon>
        <taxon>Symbiodiniaceae</taxon>
        <taxon>Cladocopium</taxon>
    </lineage>
</organism>
<comment type="caution">
    <text evidence="1">The sequence shown here is derived from an EMBL/GenBank/DDBJ whole genome shotgun (WGS) entry which is preliminary data.</text>
</comment>
<dbReference type="OrthoDB" id="10579866at2759"/>